<accession>A0ABU6S446</accession>
<evidence type="ECO:0000256" key="7">
    <source>
        <dbReference type="ARBA" id="ARBA00022847"/>
    </source>
</evidence>
<reference evidence="10 11" key="1">
    <citation type="journal article" date="2023" name="Plants (Basel)">
        <title>Bridging the Gap: Combining Genomics and Transcriptomics Approaches to Understand Stylosanthes scabra, an Orphan Legume from the Brazilian Caatinga.</title>
        <authorList>
            <person name="Ferreira-Neto J.R.C."/>
            <person name="da Silva M.D."/>
            <person name="Binneck E."/>
            <person name="de Melo N.F."/>
            <person name="da Silva R.H."/>
            <person name="de Melo A.L.T.M."/>
            <person name="Pandolfi V."/>
            <person name="Bustamante F.O."/>
            <person name="Brasileiro-Vidal A.C."/>
            <person name="Benko-Iseppon A.M."/>
        </authorList>
    </citation>
    <scope>NUCLEOTIDE SEQUENCE [LARGE SCALE GENOMIC DNA]</scope>
    <source>
        <tissue evidence="10">Leaves</tissue>
    </source>
</reference>
<name>A0ABU6S446_9FABA</name>
<comment type="pathway">
    <text evidence="2">Glycan biosynthesis; sucrose metabolism.</text>
</comment>
<evidence type="ECO:0000256" key="3">
    <source>
        <dbReference type="ARBA" id="ARBA00007134"/>
    </source>
</evidence>
<keyword evidence="5" id="KW-0762">Sugar transport</keyword>
<dbReference type="Gene3D" id="1.20.1250.20">
    <property type="entry name" value="MFS general substrate transporter like domains"/>
    <property type="match status" value="1"/>
</dbReference>
<organism evidence="10 11">
    <name type="scientific">Stylosanthes scabra</name>
    <dbReference type="NCBI Taxonomy" id="79078"/>
    <lineage>
        <taxon>Eukaryota</taxon>
        <taxon>Viridiplantae</taxon>
        <taxon>Streptophyta</taxon>
        <taxon>Embryophyta</taxon>
        <taxon>Tracheophyta</taxon>
        <taxon>Spermatophyta</taxon>
        <taxon>Magnoliopsida</taxon>
        <taxon>eudicotyledons</taxon>
        <taxon>Gunneridae</taxon>
        <taxon>Pentapetalae</taxon>
        <taxon>rosids</taxon>
        <taxon>fabids</taxon>
        <taxon>Fabales</taxon>
        <taxon>Fabaceae</taxon>
        <taxon>Papilionoideae</taxon>
        <taxon>50 kb inversion clade</taxon>
        <taxon>dalbergioids sensu lato</taxon>
        <taxon>Dalbergieae</taxon>
        <taxon>Pterocarpus clade</taxon>
        <taxon>Stylosanthes</taxon>
    </lineage>
</organism>
<evidence type="ECO:0000256" key="8">
    <source>
        <dbReference type="ARBA" id="ARBA00022989"/>
    </source>
</evidence>
<evidence type="ECO:0000256" key="4">
    <source>
        <dbReference type="ARBA" id="ARBA00022448"/>
    </source>
</evidence>
<evidence type="ECO:0000256" key="5">
    <source>
        <dbReference type="ARBA" id="ARBA00022597"/>
    </source>
</evidence>
<comment type="caution">
    <text evidence="10">The sequence shown here is derived from an EMBL/GenBank/DDBJ whole genome shotgun (WGS) entry which is preliminary data.</text>
</comment>
<comment type="similarity">
    <text evidence="3">Belongs to the glycoside-pentoside-hexuronide (GPH) cation symporter transporter (TC 2.A.2.4) family.</text>
</comment>
<evidence type="ECO:0000256" key="6">
    <source>
        <dbReference type="ARBA" id="ARBA00022692"/>
    </source>
</evidence>
<dbReference type="Proteomes" id="UP001341840">
    <property type="component" value="Unassembled WGS sequence"/>
</dbReference>
<proteinExistence type="inferred from homology"/>
<keyword evidence="6" id="KW-0812">Transmembrane</keyword>
<sequence length="162" mass="18001">MVCSISGIFSQPLVGYYNDRCTSRFGRHRPFIAVRTLVVSFAGYLLGNDVEAIEEEHKIRSCTIGVFVLDFWIIDFANNMLQGPCRTLLADLAAGSQSKTKTAYTLYTFFMAIGNVLSSVVGSFGELYKILPCTTTKACRDENPYKSLLYNLSAAFACYSNH</sequence>
<gene>
    <name evidence="10" type="ORF">PIB30_006390</name>
</gene>
<keyword evidence="7" id="KW-0769">Symport</keyword>
<evidence type="ECO:0000313" key="10">
    <source>
        <dbReference type="EMBL" id="MED6131067.1"/>
    </source>
</evidence>
<keyword evidence="4" id="KW-0813">Transport</keyword>
<keyword evidence="8" id="KW-1133">Transmembrane helix</keyword>
<evidence type="ECO:0000256" key="2">
    <source>
        <dbReference type="ARBA" id="ARBA00004914"/>
    </source>
</evidence>
<dbReference type="InterPro" id="IPR036259">
    <property type="entry name" value="MFS_trans_sf"/>
</dbReference>
<comment type="subcellular location">
    <subcellularLocation>
        <location evidence="1">Membrane</location>
        <topology evidence="1">Multi-pass membrane protein</topology>
    </subcellularLocation>
</comment>
<dbReference type="PANTHER" id="PTHR19432">
    <property type="entry name" value="SUGAR TRANSPORTER"/>
    <property type="match status" value="1"/>
</dbReference>
<keyword evidence="9" id="KW-0472">Membrane</keyword>
<evidence type="ECO:0000256" key="9">
    <source>
        <dbReference type="ARBA" id="ARBA00023136"/>
    </source>
</evidence>
<dbReference type="SUPFAM" id="SSF103473">
    <property type="entry name" value="MFS general substrate transporter"/>
    <property type="match status" value="1"/>
</dbReference>
<evidence type="ECO:0000313" key="11">
    <source>
        <dbReference type="Proteomes" id="UP001341840"/>
    </source>
</evidence>
<dbReference type="PANTHER" id="PTHR19432:SF70">
    <property type="entry name" value="SUCROSE TRANSPORT PROTEIN SUC1-RELATED"/>
    <property type="match status" value="1"/>
</dbReference>
<protein>
    <submittedName>
        <fullName evidence="10">Uncharacterized protein</fullName>
    </submittedName>
</protein>
<evidence type="ECO:0000256" key="1">
    <source>
        <dbReference type="ARBA" id="ARBA00004141"/>
    </source>
</evidence>
<dbReference type="EMBL" id="JASCZI010060428">
    <property type="protein sequence ID" value="MED6131067.1"/>
    <property type="molecule type" value="Genomic_DNA"/>
</dbReference>
<keyword evidence="11" id="KW-1185">Reference proteome</keyword>